<proteinExistence type="predicted"/>
<accession>A0AAD7ZZR6</accession>
<gene>
    <name evidence="1" type="ORF">L9F63_027963</name>
</gene>
<reference evidence="1" key="2">
    <citation type="submission" date="2023-05" db="EMBL/GenBank/DDBJ databases">
        <authorList>
            <person name="Fouks B."/>
        </authorList>
    </citation>
    <scope>NUCLEOTIDE SEQUENCE</scope>
    <source>
        <strain evidence="1">Stay&amp;Tobe</strain>
        <tissue evidence="1">Testes</tissue>
    </source>
</reference>
<sequence length="100" mass="11628">MWAKKAKATHNIELIWDRDVELFLMGGYNIRFGVRSIKNEVERRVIKQLASAHDLGIIRNGSIVRLTVHWPTSELGSAYIKLLTKVNKNEEFVEIDEEMF</sequence>
<evidence type="ECO:0000313" key="1">
    <source>
        <dbReference type="EMBL" id="KAJ9589777.1"/>
    </source>
</evidence>
<dbReference type="Proteomes" id="UP001233999">
    <property type="component" value="Unassembled WGS sequence"/>
</dbReference>
<organism evidence="1 2">
    <name type="scientific">Diploptera punctata</name>
    <name type="common">Pacific beetle cockroach</name>
    <dbReference type="NCBI Taxonomy" id="6984"/>
    <lineage>
        <taxon>Eukaryota</taxon>
        <taxon>Metazoa</taxon>
        <taxon>Ecdysozoa</taxon>
        <taxon>Arthropoda</taxon>
        <taxon>Hexapoda</taxon>
        <taxon>Insecta</taxon>
        <taxon>Pterygota</taxon>
        <taxon>Neoptera</taxon>
        <taxon>Polyneoptera</taxon>
        <taxon>Dictyoptera</taxon>
        <taxon>Blattodea</taxon>
        <taxon>Blaberoidea</taxon>
        <taxon>Blaberidae</taxon>
        <taxon>Diplopterinae</taxon>
        <taxon>Diploptera</taxon>
    </lineage>
</organism>
<reference evidence="1" key="1">
    <citation type="journal article" date="2023" name="IScience">
        <title>Live-bearing cockroach genome reveals convergent evolutionary mechanisms linked to viviparity in insects and beyond.</title>
        <authorList>
            <person name="Fouks B."/>
            <person name="Harrison M.C."/>
            <person name="Mikhailova A.A."/>
            <person name="Marchal E."/>
            <person name="English S."/>
            <person name="Carruthers M."/>
            <person name="Jennings E.C."/>
            <person name="Chiamaka E.L."/>
            <person name="Frigard R.A."/>
            <person name="Pippel M."/>
            <person name="Attardo G.M."/>
            <person name="Benoit J.B."/>
            <person name="Bornberg-Bauer E."/>
            <person name="Tobe S.S."/>
        </authorList>
    </citation>
    <scope>NUCLEOTIDE SEQUENCE</scope>
    <source>
        <strain evidence="1">Stay&amp;Tobe</strain>
    </source>
</reference>
<name>A0AAD7ZZR6_DIPPU</name>
<protein>
    <submittedName>
        <fullName evidence="1">Uncharacterized protein</fullName>
    </submittedName>
</protein>
<keyword evidence="2" id="KW-1185">Reference proteome</keyword>
<dbReference type="AlphaFoldDB" id="A0AAD7ZZR6"/>
<comment type="caution">
    <text evidence="1">The sequence shown here is derived from an EMBL/GenBank/DDBJ whole genome shotgun (WGS) entry which is preliminary data.</text>
</comment>
<dbReference type="EMBL" id="JASPKZ010004865">
    <property type="protein sequence ID" value="KAJ9589777.1"/>
    <property type="molecule type" value="Genomic_DNA"/>
</dbReference>
<evidence type="ECO:0000313" key="2">
    <source>
        <dbReference type="Proteomes" id="UP001233999"/>
    </source>
</evidence>